<proteinExistence type="predicted"/>
<name>A0ACB9RF59_9MYRT</name>
<gene>
    <name evidence="1" type="ORF">MLD38_014748</name>
</gene>
<dbReference type="Proteomes" id="UP001057402">
    <property type="component" value="Chromosome 4"/>
</dbReference>
<evidence type="ECO:0000313" key="2">
    <source>
        <dbReference type="Proteomes" id="UP001057402"/>
    </source>
</evidence>
<accession>A0ACB9RF59</accession>
<sequence length="1134" mass="124364">MLSRAAAGKRVDRDSSTGKLRDEIEAISGAFYLDKYPSKTLSSVVGARSRSTGKAPLPDPKLKNKHENEEQAQKDKKSIWNWKPLKAFSHKNRRFNCCFTLQVHNIEGLPSTLEGQSLRVHWKRRDGGLFTRPAKVSQGTAEFEESLMHSCSVYGIRSGPHHSVKYESKHFLLYAVISGVPEVDLGKHRVDLTRLMPLTLEELEEDKTSGKWTTSFRLSGQGKGSMLNVSFGYQVLGDNGKVPSINQNPWESLSSKEKNSKLVRGHTQVEGRTGIRRIDSLPSTVNQSQSRGTLQVVERVKDLHEVLPERKSEFARGIEILSRKLEEDNLSHHLDDEPELEVFTGEYVSIKPTRSQPLASDESKLDGEIEVSEFSVIEHSLELSSNEQAASADVILKAADMSVSESNVAEIDATLDTVIKEGSENVAIINETSAGKVVVEVESFDKDNGLYSRDALMRELESVLENVSNLELDALDYPEDQDEAAEAGYAQSSCNKRRSLSFDDAANSVANDFLDMLGIEHTPFGLSSESEPESPRERLLRQFEKDTLASGCSLFNFGIGDESSSDFGFDTGTGSIWENPSEKFSGPPLIQVPEEEDPGLRSRAKAKMLENLETEALMREWGLNEDNFHSSSPSSSGAFGSPVHFPSEEPLELPSLAEGLGPFLQTKSGGFLRSMNPSLFNSAKCGGNLIMQASSPVVVPAEMGSDIMEILHHLASVGIEKLSAQANKLMPLENITGKTMQQVAWEASASLEGSDRQEVLQRESEAEGISGSFEYLSRKKGSNSVSEDVGGSEYVSLDDLAPLAMDKIEALSMEGLRIQSGMSNEEAPSNIHAQSIGEFSALRGTDADLIGGSLGLEGTGGLQLIDIKDGFDDEDGLMSLSLSLDEWMKLDSGEIGDEDQISEQTSRILAAHHANSLDYIRGGSKGERRRGRGRKCGLLGNNFTVALMVQLRDPLRDYEPVGAPMLALIQVERVFVPPKPTIFRKVSEIRRDEDEESTTTLAVKEEVKEEEVSKVVLEEAVPRFQITEVHVVGLKTEPGKKKLWGTTNQQQSGSRWLLANGMGKSSKQPFTKPKLGGSKFSGPATTKVQPGDTLWSISARVLGSGSKWKELSALNPHIRNPNIILPAETTLKLR</sequence>
<reference evidence="2" key="1">
    <citation type="journal article" date="2023" name="Front. Plant Sci.">
        <title>Chromosomal-level genome assembly of Melastoma candidum provides insights into trichome evolution.</title>
        <authorList>
            <person name="Zhong Y."/>
            <person name="Wu W."/>
            <person name="Sun C."/>
            <person name="Zou P."/>
            <person name="Liu Y."/>
            <person name="Dai S."/>
            <person name="Zhou R."/>
        </authorList>
    </citation>
    <scope>NUCLEOTIDE SEQUENCE [LARGE SCALE GENOMIC DNA]</scope>
</reference>
<dbReference type="EMBL" id="CM042883">
    <property type="protein sequence ID" value="KAI4377057.1"/>
    <property type="molecule type" value="Genomic_DNA"/>
</dbReference>
<protein>
    <submittedName>
        <fullName evidence="1">Uncharacterized protein</fullName>
    </submittedName>
</protein>
<keyword evidence="2" id="KW-1185">Reference proteome</keyword>
<evidence type="ECO:0000313" key="1">
    <source>
        <dbReference type="EMBL" id="KAI4377057.1"/>
    </source>
</evidence>
<comment type="caution">
    <text evidence="1">The sequence shown here is derived from an EMBL/GenBank/DDBJ whole genome shotgun (WGS) entry which is preliminary data.</text>
</comment>
<organism evidence="1 2">
    <name type="scientific">Melastoma candidum</name>
    <dbReference type="NCBI Taxonomy" id="119954"/>
    <lineage>
        <taxon>Eukaryota</taxon>
        <taxon>Viridiplantae</taxon>
        <taxon>Streptophyta</taxon>
        <taxon>Embryophyta</taxon>
        <taxon>Tracheophyta</taxon>
        <taxon>Spermatophyta</taxon>
        <taxon>Magnoliopsida</taxon>
        <taxon>eudicotyledons</taxon>
        <taxon>Gunneridae</taxon>
        <taxon>Pentapetalae</taxon>
        <taxon>rosids</taxon>
        <taxon>malvids</taxon>
        <taxon>Myrtales</taxon>
        <taxon>Melastomataceae</taxon>
        <taxon>Melastomatoideae</taxon>
        <taxon>Melastomateae</taxon>
        <taxon>Melastoma</taxon>
    </lineage>
</organism>